<dbReference type="EMBL" id="CAEZZQ010000140">
    <property type="protein sequence ID" value="CAB4786596.1"/>
    <property type="molecule type" value="Genomic_DNA"/>
</dbReference>
<evidence type="ECO:0000259" key="2">
    <source>
        <dbReference type="Pfam" id="PF12697"/>
    </source>
</evidence>
<evidence type="ECO:0000313" key="4">
    <source>
        <dbReference type="EMBL" id="CAB4905421.1"/>
    </source>
</evidence>
<dbReference type="AlphaFoldDB" id="A0A6J6WTF9"/>
<dbReference type="PANTHER" id="PTHR48081">
    <property type="entry name" value="AB HYDROLASE SUPERFAMILY PROTEIN C4A8.06C"/>
    <property type="match status" value="1"/>
</dbReference>
<dbReference type="InterPro" id="IPR000073">
    <property type="entry name" value="AB_hydrolase_1"/>
</dbReference>
<dbReference type="Gene3D" id="3.40.50.1820">
    <property type="entry name" value="alpha/beta hydrolase"/>
    <property type="match status" value="1"/>
</dbReference>
<gene>
    <name evidence="3" type="ORF">UFOPK2894_01522</name>
    <name evidence="4" type="ORF">UFOPK3492_01164</name>
</gene>
<evidence type="ECO:0000256" key="1">
    <source>
        <dbReference type="ARBA" id="ARBA00022801"/>
    </source>
</evidence>
<dbReference type="InterPro" id="IPR029058">
    <property type="entry name" value="AB_hydrolase_fold"/>
</dbReference>
<evidence type="ECO:0000313" key="3">
    <source>
        <dbReference type="EMBL" id="CAB4786596.1"/>
    </source>
</evidence>
<dbReference type="SUPFAM" id="SSF53474">
    <property type="entry name" value="alpha/beta-Hydrolases"/>
    <property type="match status" value="1"/>
</dbReference>
<dbReference type="GO" id="GO:0016787">
    <property type="term" value="F:hydrolase activity"/>
    <property type="evidence" value="ECO:0007669"/>
    <property type="project" value="UniProtKB-KW"/>
</dbReference>
<dbReference type="InterPro" id="IPR050300">
    <property type="entry name" value="GDXG_lipolytic_enzyme"/>
</dbReference>
<accession>A0A6J6WTF9</accession>
<proteinExistence type="predicted"/>
<protein>
    <submittedName>
        <fullName evidence="3">Unannotated protein</fullName>
    </submittedName>
</protein>
<dbReference type="EMBL" id="CAFBMD010000111">
    <property type="protein sequence ID" value="CAB4905421.1"/>
    <property type="molecule type" value="Genomic_DNA"/>
</dbReference>
<feature type="domain" description="AB hydrolase-1" evidence="2">
    <location>
        <begin position="40"/>
        <end position="142"/>
    </location>
</feature>
<dbReference type="Pfam" id="PF12697">
    <property type="entry name" value="Abhydrolase_6"/>
    <property type="match status" value="1"/>
</dbReference>
<sequence length="229" mass="24917">MSEDRSVFDLPTRIPDNTWAYGSDPDQVADVFGTLNSHPLVLLHGGYWRPLWDRTSLRPLAGALADAGHAVISLEYRRIPGNPNAMVADVAAAIAAISAEAVTLIGHSAGGHLALWAAANVSKTRKVLALAPVSDLQMTEELHLDEGAASDFLGCPASTRPDLDPMHLEYGDVEVIVVQGDSDIRVPVEMNRKFALHHPQVKYQEHADIGHFEVIDPTSAIWFELFQSI</sequence>
<keyword evidence="1" id="KW-0378">Hydrolase</keyword>
<reference evidence="3" key="1">
    <citation type="submission" date="2020-05" db="EMBL/GenBank/DDBJ databases">
        <authorList>
            <person name="Chiriac C."/>
            <person name="Salcher M."/>
            <person name="Ghai R."/>
            <person name="Kavagutti S V."/>
        </authorList>
    </citation>
    <scope>NUCLEOTIDE SEQUENCE</scope>
</reference>
<organism evidence="3">
    <name type="scientific">freshwater metagenome</name>
    <dbReference type="NCBI Taxonomy" id="449393"/>
    <lineage>
        <taxon>unclassified sequences</taxon>
        <taxon>metagenomes</taxon>
        <taxon>ecological metagenomes</taxon>
    </lineage>
</organism>
<name>A0A6J6WTF9_9ZZZZ</name>